<evidence type="ECO:0000313" key="11">
    <source>
        <dbReference type="Proteomes" id="UP000199629"/>
    </source>
</evidence>
<feature type="transmembrane region" description="Helical" evidence="8">
    <location>
        <begin position="173"/>
        <end position="198"/>
    </location>
</feature>
<dbReference type="InterPro" id="IPR032818">
    <property type="entry name" value="DedA-like"/>
</dbReference>
<dbReference type="Proteomes" id="UP000199629">
    <property type="component" value="Unassembled WGS sequence"/>
</dbReference>
<dbReference type="PANTHER" id="PTHR30353">
    <property type="entry name" value="INNER MEMBRANE PROTEIN DEDA-RELATED"/>
    <property type="match status" value="1"/>
</dbReference>
<keyword evidence="6 8" id="KW-0472">Membrane</keyword>
<dbReference type="GO" id="GO:0005886">
    <property type="term" value="C:plasma membrane"/>
    <property type="evidence" value="ECO:0007669"/>
    <property type="project" value="UniProtKB-SubCell"/>
</dbReference>
<proteinExistence type="inferred from homology"/>
<feature type="compositionally biased region" description="Low complexity" evidence="7">
    <location>
        <begin position="456"/>
        <end position="474"/>
    </location>
</feature>
<dbReference type="Pfam" id="PF09335">
    <property type="entry name" value="VTT_dom"/>
    <property type="match status" value="1"/>
</dbReference>
<reference evidence="11" key="1">
    <citation type="submission" date="2016-06" db="EMBL/GenBank/DDBJ databases">
        <authorList>
            <person name="Varghese N."/>
            <person name="Submissions Spin"/>
        </authorList>
    </citation>
    <scope>NUCLEOTIDE SEQUENCE [LARGE SCALE GENOMIC DNA]</scope>
    <source>
        <strain evidence="11">DSM 45246</strain>
    </source>
</reference>
<evidence type="ECO:0000256" key="7">
    <source>
        <dbReference type="SAM" id="MobiDB-lite"/>
    </source>
</evidence>
<dbReference type="RefSeq" id="WP_091267740.1">
    <property type="nucleotide sequence ID" value="NZ_FMCS01000009.1"/>
</dbReference>
<keyword evidence="11" id="KW-1185">Reference proteome</keyword>
<dbReference type="PANTHER" id="PTHR30353:SF0">
    <property type="entry name" value="TRANSMEMBRANE PROTEIN"/>
    <property type="match status" value="1"/>
</dbReference>
<evidence type="ECO:0000256" key="6">
    <source>
        <dbReference type="ARBA" id="ARBA00023136"/>
    </source>
</evidence>
<feature type="transmembrane region" description="Helical" evidence="8">
    <location>
        <begin position="391"/>
        <end position="413"/>
    </location>
</feature>
<feature type="transmembrane region" description="Helical" evidence="8">
    <location>
        <begin position="14"/>
        <end position="35"/>
    </location>
</feature>
<evidence type="ECO:0000259" key="9">
    <source>
        <dbReference type="Pfam" id="PF09335"/>
    </source>
</evidence>
<keyword evidence="5 8" id="KW-1133">Transmembrane helix</keyword>
<keyword evidence="4 8" id="KW-0812">Transmembrane</keyword>
<feature type="transmembrane region" description="Helical" evidence="8">
    <location>
        <begin position="419"/>
        <end position="440"/>
    </location>
</feature>
<comment type="subcellular location">
    <subcellularLocation>
        <location evidence="1">Cell membrane</location>
        <topology evidence="1">Multi-pass membrane protein</topology>
    </subcellularLocation>
</comment>
<feature type="transmembrane region" description="Helical" evidence="8">
    <location>
        <begin position="296"/>
        <end position="321"/>
    </location>
</feature>
<feature type="transmembrane region" description="Helical" evidence="8">
    <location>
        <begin position="333"/>
        <end position="354"/>
    </location>
</feature>
<keyword evidence="3" id="KW-1003">Cell membrane</keyword>
<evidence type="ECO:0000313" key="10">
    <source>
        <dbReference type="EMBL" id="SCF21680.1"/>
    </source>
</evidence>
<organism evidence="10 11">
    <name type="scientific">Micromonospora chaiyaphumensis</name>
    <dbReference type="NCBI Taxonomy" id="307119"/>
    <lineage>
        <taxon>Bacteria</taxon>
        <taxon>Bacillati</taxon>
        <taxon>Actinomycetota</taxon>
        <taxon>Actinomycetes</taxon>
        <taxon>Micromonosporales</taxon>
        <taxon>Micromonosporaceae</taxon>
        <taxon>Micromonospora</taxon>
    </lineage>
</organism>
<evidence type="ECO:0000256" key="5">
    <source>
        <dbReference type="ARBA" id="ARBA00022989"/>
    </source>
</evidence>
<evidence type="ECO:0000256" key="1">
    <source>
        <dbReference type="ARBA" id="ARBA00004651"/>
    </source>
</evidence>
<sequence length="483" mass="50112">MPDLLSWLQELPPLLIYLVAAMIVAGETAVIFGLLVPGEATLLLVGFLAYAGTLRIIPALLAMTAAAVIGDTLAYRAGRRYGPRLRASGLGARIGPQRWQRADSLLDRLGGRGVLAARWVAFARTLAPRLAGAAGLPYRRFAPWNLAGVVSWVGASVLVGYAAGESYERVSRFLGRATGAVLVLLVCLIGVVLAGRWLGRNPDPVRALAARGAALPPLRWLRARYGVLFFLVAMRFGPAGTLLINLAAGLLLLFAAGLAVAAVLEAVVRHSGLGVLDGLLADWFAARRTPGVADTALAAVSVLRGWVLIAAVALVAAVVAWRNRPWRADLLSVLGTVGAFVPLVVLVLVAGLTGPGGPDAAPDLRPTQTAVVTASFGTLAWLLSRGARWPVAVAVWTGALAGVVAVTGARLYLGWSTASGTATSVLLGAAWVTVFVVAWATRDHAVGDAPPPGPDGPATGDGAPRPRASRPASRVPRRPVDPC</sequence>
<evidence type="ECO:0000256" key="3">
    <source>
        <dbReference type="ARBA" id="ARBA00022475"/>
    </source>
</evidence>
<feature type="transmembrane region" description="Helical" evidence="8">
    <location>
        <begin position="42"/>
        <end position="69"/>
    </location>
</feature>
<accession>A0A1C4YLY9</accession>
<protein>
    <submittedName>
        <fullName evidence="10">Undecaprenyl-diphosphatase</fullName>
    </submittedName>
</protein>
<feature type="domain" description="VTT" evidence="9">
    <location>
        <begin position="36"/>
        <end position="161"/>
    </location>
</feature>
<evidence type="ECO:0000256" key="8">
    <source>
        <dbReference type="SAM" id="Phobius"/>
    </source>
</evidence>
<feature type="transmembrane region" description="Helical" evidence="8">
    <location>
        <begin position="243"/>
        <end position="264"/>
    </location>
</feature>
<feature type="transmembrane region" description="Helical" evidence="8">
    <location>
        <begin position="141"/>
        <end position="161"/>
    </location>
</feature>
<evidence type="ECO:0000256" key="2">
    <source>
        <dbReference type="ARBA" id="ARBA00010792"/>
    </source>
</evidence>
<feature type="region of interest" description="Disordered" evidence="7">
    <location>
        <begin position="446"/>
        <end position="483"/>
    </location>
</feature>
<dbReference type="InterPro" id="IPR032816">
    <property type="entry name" value="VTT_dom"/>
</dbReference>
<feature type="transmembrane region" description="Helical" evidence="8">
    <location>
        <begin position="366"/>
        <end position="384"/>
    </location>
</feature>
<dbReference type="AlphaFoldDB" id="A0A1C4YLY9"/>
<name>A0A1C4YLY9_9ACTN</name>
<comment type="similarity">
    <text evidence="2">Belongs to the DedA family.</text>
</comment>
<gene>
    <name evidence="10" type="ORF">GA0070214_10918</name>
</gene>
<evidence type="ECO:0000256" key="4">
    <source>
        <dbReference type="ARBA" id="ARBA00022692"/>
    </source>
</evidence>
<dbReference type="EMBL" id="FMCS01000009">
    <property type="protein sequence ID" value="SCF21680.1"/>
    <property type="molecule type" value="Genomic_DNA"/>
</dbReference>